<accession>A0ABV7PAF3</accession>
<dbReference type="SUPFAM" id="SSF54001">
    <property type="entry name" value="Cysteine proteinases"/>
    <property type="match status" value="1"/>
</dbReference>
<dbReference type="InterPro" id="IPR038765">
    <property type="entry name" value="Papain-like_cys_pep_sf"/>
</dbReference>
<dbReference type="PANTHER" id="PTHR11786">
    <property type="entry name" value="N-HYDROXYARYLAMINE O-ACETYLTRANSFERASE"/>
    <property type="match status" value="1"/>
</dbReference>
<reference evidence="3" key="1">
    <citation type="journal article" date="2019" name="Int. J. Syst. Evol. Microbiol.">
        <title>The Global Catalogue of Microorganisms (GCM) 10K type strain sequencing project: providing services to taxonomists for standard genome sequencing and annotation.</title>
        <authorList>
            <consortium name="The Broad Institute Genomics Platform"/>
            <consortium name="The Broad Institute Genome Sequencing Center for Infectious Disease"/>
            <person name="Wu L."/>
            <person name="Ma J."/>
        </authorList>
    </citation>
    <scope>NUCLEOTIDE SEQUENCE [LARGE SCALE GENOMIC DNA]</scope>
    <source>
        <strain evidence="3">CGMCC 4.7676</strain>
    </source>
</reference>
<keyword evidence="3" id="KW-1185">Reference proteome</keyword>
<sequence>MFDVDVYLRRLGHSGPREPTLSTLRTLHRAHLLAIPYDNNRFPEDGGELPYNLADLDHDHTFGKIVVRGAGGICFELNLLFKRLLDDLGFDTVQVSAGVPQAGGRFSPDLSHKFTLVTLDGVRWLADVGFAGPSYLLPLELSPMVQTQYGCQFRVDGQDGLHTVLRRSRSLDWHPVYRFEPQARETSDWDGFTEHFEHYLDDAVIANTSMLCRADEHGHRALVGRRYLTVDDGKETVVALTDPAEYERVVAAILDPSSLLSGRGRE</sequence>
<dbReference type="EMBL" id="JBHRWK010000114">
    <property type="protein sequence ID" value="MFC3456069.1"/>
    <property type="molecule type" value="Genomic_DNA"/>
</dbReference>
<evidence type="ECO:0000256" key="1">
    <source>
        <dbReference type="ARBA" id="ARBA00006547"/>
    </source>
</evidence>
<name>A0ABV7PAF3_9PSEU</name>
<proteinExistence type="inferred from homology"/>
<dbReference type="InterPro" id="IPR053710">
    <property type="entry name" value="Arylamine_NAT_domain_sf"/>
</dbReference>
<organism evidence="2 3">
    <name type="scientific">Amycolatopsis speibonae</name>
    <dbReference type="NCBI Taxonomy" id="1450224"/>
    <lineage>
        <taxon>Bacteria</taxon>
        <taxon>Bacillati</taxon>
        <taxon>Actinomycetota</taxon>
        <taxon>Actinomycetes</taxon>
        <taxon>Pseudonocardiales</taxon>
        <taxon>Pseudonocardiaceae</taxon>
        <taxon>Amycolatopsis</taxon>
    </lineage>
</organism>
<comment type="similarity">
    <text evidence="1">Belongs to the arylamine N-acetyltransferase family.</text>
</comment>
<dbReference type="InterPro" id="IPR001447">
    <property type="entry name" value="Arylamine_N-AcTrfase"/>
</dbReference>
<dbReference type="Proteomes" id="UP001595645">
    <property type="component" value="Unassembled WGS sequence"/>
</dbReference>
<dbReference type="PANTHER" id="PTHR11786:SF0">
    <property type="entry name" value="ARYLAMINE N-ACETYLTRANSFERASE 4-RELATED"/>
    <property type="match status" value="1"/>
</dbReference>
<evidence type="ECO:0000313" key="2">
    <source>
        <dbReference type="EMBL" id="MFC3456069.1"/>
    </source>
</evidence>
<evidence type="ECO:0000313" key="3">
    <source>
        <dbReference type="Proteomes" id="UP001595645"/>
    </source>
</evidence>
<dbReference type="Gene3D" id="3.30.2140.20">
    <property type="match status" value="1"/>
</dbReference>
<comment type="caution">
    <text evidence="2">The sequence shown here is derived from an EMBL/GenBank/DDBJ whole genome shotgun (WGS) entry which is preliminary data.</text>
</comment>
<protein>
    <submittedName>
        <fullName evidence="2">Arylamine N-acetyltransferase</fullName>
    </submittedName>
</protein>
<dbReference type="Pfam" id="PF00797">
    <property type="entry name" value="Acetyltransf_2"/>
    <property type="match status" value="1"/>
</dbReference>
<gene>
    <name evidence="2" type="ORF">ACFOSH_42130</name>
</gene>
<dbReference type="RefSeq" id="WP_378247092.1">
    <property type="nucleotide sequence ID" value="NZ_JBHRWK010000114.1"/>
</dbReference>